<dbReference type="Proteomes" id="UP001595710">
    <property type="component" value="Unassembled WGS sequence"/>
</dbReference>
<keyword evidence="7 8" id="KW-0520">NAD</keyword>
<protein>
    <recommendedName>
        <fullName evidence="8">Putative NAD(P)H nitroreductase</fullName>
        <ecNumber evidence="8">1.-.-.-</ecNumber>
    </recommendedName>
</protein>
<comment type="similarity">
    <text evidence="2 8">Belongs to the nitroreductase family.</text>
</comment>
<evidence type="ECO:0000256" key="6">
    <source>
        <dbReference type="ARBA" id="ARBA00023002"/>
    </source>
</evidence>
<evidence type="ECO:0000256" key="2">
    <source>
        <dbReference type="ARBA" id="ARBA00007118"/>
    </source>
</evidence>
<dbReference type="InterPro" id="IPR026021">
    <property type="entry name" value="YdjA-like"/>
</dbReference>
<dbReference type="CDD" id="cd02135">
    <property type="entry name" value="YdjA-like"/>
    <property type="match status" value="1"/>
</dbReference>
<evidence type="ECO:0000256" key="5">
    <source>
        <dbReference type="ARBA" id="ARBA00022857"/>
    </source>
</evidence>
<feature type="domain" description="Nitroreductase" evidence="9">
    <location>
        <begin position="23"/>
        <end position="169"/>
    </location>
</feature>
<dbReference type="PIRSF" id="PIRSF000232">
    <property type="entry name" value="YdjA"/>
    <property type="match status" value="1"/>
</dbReference>
<name>A0ABV7WVW2_9GAMM</name>
<dbReference type="SUPFAM" id="SSF55469">
    <property type="entry name" value="FMN-dependent nitroreductase-like"/>
    <property type="match status" value="1"/>
</dbReference>
<dbReference type="InterPro" id="IPR029479">
    <property type="entry name" value="Nitroreductase"/>
</dbReference>
<evidence type="ECO:0000256" key="3">
    <source>
        <dbReference type="ARBA" id="ARBA00022630"/>
    </source>
</evidence>
<evidence type="ECO:0000259" key="9">
    <source>
        <dbReference type="Pfam" id="PF00881"/>
    </source>
</evidence>
<organism evidence="10 11">
    <name type="scientific">Reinekea marina</name>
    <dbReference type="NCBI Taxonomy" id="1310421"/>
    <lineage>
        <taxon>Bacteria</taxon>
        <taxon>Pseudomonadati</taxon>
        <taxon>Pseudomonadota</taxon>
        <taxon>Gammaproteobacteria</taxon>
        <taxon>Oceanospirillales</taxon>
        <taxon>Saccharospirillaceae</taxon>
        <taxon>Reinekea</taxon>
    </lineage>
</organism>
<evidence type="ECO:0000256" key="8">
    <source>
        <dbReference type="PIRNR" id="PIRNR000232"/>
    </source>
</evidence>
<gene>
    <name evidence="10" type="ORF">ACFOND_14945</name>
</gene>
<dbReference type="Pfam" id="PF00881">
    <property type="entry name" value="Nitroreductase"/>
    <property type="match status" value="1"/>
</dbReference>
<keyword evidence="5 8" id="KW-0521">NADP</keyword>
<evidence type="ECO:0000256" key="4">
    <source>
        <dbReference type="ARBA" id="ARBA00022643"/>
    </source>
</evidence>
<dbReference type="Gene3D" id="3.40.109.10">
    <property type="entry name" value="NADH Oxidase"/>
    <property type="match status" value="1"/>
</dbReference>
<keyword evidence="4 8" id="KW-0288">FMN</keyword>
<dbReference type="PANTHER" id="PTHR43821:SF1">
    <property type="entry name" value="NAD(P)H NITROREDUCTASE YDJA-RELATED"/>
    <property type="match status" value="1"/>
</dbReference>
<evidence type="ECO:0000256" key="1">
    <source>
        <dbReference type="ARBA" id="ARBA00001917"/>
    </source>
</evidence>
<reference evidence="11" key="1">
    <citation type="journal article" date="2019" name="Int. J. Syst. Evol. Microbiol.">
        <title>The Global Catalogue of Microorganisms (GCM) 10K type strain sequencing project: providing services to taxonomists for standard genome sequencing and annotation.</title>
        <authorList>
            <consortium name="The Broad Institute Genomics Platform"/>
            <consortium name="The Broad Institute Genome Sequencing Center for Infectious Disease"/>
            <person name="Wu L."/>
            <person name="Ma J."/>
        </authorList>
    </citation>
    <scope>NUCLEOTIDE SEQUENCE [LARGE SCALE GENOMIC DNA]</scope>
    <source>
        <strain evidence="11">CECT 8288</strain>
    </source>
</reference>
<evidence type="ECO:0000313" key="11">
    <source>
        <dbReference type="Proteomes" id="UP001595710"/>
    </source>
</evidence>
<accession>A0ABV7WVW2</accession>
<dbReference type="PANTHER" id="PTHR43821">
    <property type="entry name" value="NAD(P)H NITROREDUCTASE YDJA-RELATED"/>
    <property type="match status" value="1"/>
</dbReference>
<keyword evidence="3 8" id="KW-0285">Flavoprotein</keyword>
<proteinExistence type="inferred from homology"/>
<evidence type="ECO:0000313" key="10">
    <source>
        <dbReference type="EMBL" id="MFC3702931.1"/>
    </source>
</evidence>
<dbReference type="InterPro" id="IPR052530">
    <property type="entry name" value="NAD(P)H_nitroreductase"/>
</dbReference>
<keyword evidence="11" id="KW-1185">Reference proteome</keyword>
<keyword evidence="6 8" id="KW-0560">Oxidoreductase</keyword>
<comment type="cofactor">
    <cofactor evidence="1 8">
        <name>FMN</name>
        <dbReference type="ChEBI" id="CHEBI:58210"/>
    </cofactor>
</comment>
<sequence>MTINKNPEFLEGLQNRVSHAILTEPAPNKSVLEQCYKAAFRAPDHAYLRPWRFIEVRGQQREALGELMAKAVLANDADAAEAVVAKAQKGPLRAPLVIIAVAHIQDHPKVPAWEQIVATGCAAQNIVAAAYAQGFGAVWRTGALADSEYLVEALGLEKTDKIVGFLYLGTPSNDDKHIQRLVVEDYVTELSLK</sequence>
<dbReference type="EC" id="1.-.-.-" evidence="8"/>
<evidence type="ECO:0000256" key="7">
    <source>
        <dbReference type="ARBA" id="ARBA00023027"/>
    </source>
</evidence>
<dbReference type="EMBL" id="JBHRYN010000060">
    <property type="protein sequence ID" value="MFC3702931.1"/>
    <property type="molecule type" value="Genomic_DNA"/>
</dbReference>
<dbReference type="InterPro" id="IPR000415">
    <property type="entry name" value="Nitroreductase-like"/>
</dbReference>
<comment type="caution">
    <text evidence="10">The sequence shown here is derived from an EMBL/GenBank/DDBJ whole genome shotgun (WGS) entry which is preliminary data.</text>
</comment>
<dbReference type="RefSeq" id="WP_290282445.1">
    <property type="nucleotide sequence ID" value="NZ_JAUFQI010000001.1"/>
</dbReference>